<gene>
    <name evidence="1" type="ORF">C8N43_1998</name>
</gene>
<accession>A0A2T6BMP1</accession>
<dbReference type="EMBL" id="QBKS01000001">
    <property type="protein sequence ID" value="PTX57331.1"/>
    <property type="molecule type" value="Genomic_DNA"/>
</dbReference>
<evidence type="ECO:0000313" key="2">
    <source>
        <dbReference type="Proteomes" id="UP000243978"/>
    </source>
</evidence>
<dbReference type="RefSeq" id="WP_107845438.1">
    <property type="nucleotide sequence ID" value="NZ_QBKS01000001.1"/>
</dbReference>
<comment type="caution">
    <text evidence="1">The sequence shown here is derived from an EMBL/GenBank/DDBJ whole genome shotgun (WGS) entry which is preliminary data.</text>
</comment>
<keyword evidence="2" id="KW-1185">Reference proteome</keyword>
<proteinExistence type="predicted"/>
<organism evidence="1 2">
    <name type="scientific">Litoreibacter ponti</name>
    <dbReference type="NCBI Taxonomy" id="1510457"/>
    <lineage>
        <taxon>Bacteria</taxon>
        <taxon>Pseudomonadati</taxon>
        <taxon>Pseudomonadota</taxon>
        <taxon>Alphaproteobacteria</taxon>
        <taxon>Rhodobacterales</taxon>
        <taxon>Roseobacteraceae</taxon>
        <taxon>Litoreibacter</taxon>
    </lineage>
</organism>
<dbReference type="AlphaFoldDB" id="A0A2T6BMP1"/>
<name>A0A2T6BMP1_9RHOB</name>
<reference evidence="1 2" key="1">
    <citation type="submission" date="2018-04" db="EMBL/GenBank/DDBJ databases">
        <title>Genomic Encyclopedia of Archaeal and Bacterial Type Strains, Phase II (KMG-II): from individual species to whole genera.</title>
        <authorList>
            <person name="Goeker M."/>
        </authorList>
    </citation>
    <scope>NUCLEOTIDE SEQUENCE [LARGE SCALE GENOMIC DNA]</scope>
    <source>
        <strain evidence="1 2">DSM 100977</strain>
    </source>
</reference>
<evidence type="ECO:0000313" key="1">
    <source>
        <dbReference type="EMBL" id="PTX57331.1"/>
    </source>
</evidence>
<protein>
    <submittedName>
        <fullName evidence="1">Uncharacterized protein</fullName>
    </submittedName>
</protein>
<dbReference type="Proteomes" id="UP000243978">
    <property type="component" value="Unassembled WGS sequence"/>
</dbReference>
<sequence length="320" mass="35886">MTLRPTSDPTPGRYYQAKGSDTWLKLIGRAYGARSGSKRRLALSKMANNHPDNWRLQRDPKNDFEEAHYPHGLVSLSRRFSCTEADFETPSAEKVKSGSCRAIVYIPPEDDIWFDRPPEVVQRKGAMCWAAALSSLSRTRRLARRFRSQNRLVRVARKKLKTKKTGREISIVTGEAHDNGLRVIPNIADADTGTRRGEETVALLAEFMGLNYTAFFGDGGPGDLQQDSDDEITLEAIHERLSIAGGPIIIFRSNRGSPGHVSVVFGASLVDNVYMEMDPFRAPFRSGPVFGRRRTRVIRNRADLGSDPFLTPSEEIYVLF</sequence>